<dbReference type="InterPro" id="IPR008271">
    <property type="entry name" value="Ser/Thr_kinase_AS"/>
</dbReference>
<dbReference type="GO" id="GO:0043484">
    <property type="term" value="P:regulation of RNA splicing"/>
    <property type="evidence" value="ECO:0007669"/>
    <property type="project" value="TreeGrafter"/>
</dbReference>
<dbReference type="CDD" id="cd00009">
    <property type="entry name" value="AAA"/>
    <property type="match status" value="1"/>
</dbReference>
<evidence type="ECO:0000256" key="4">
    <source>
        <dbReference type="ARBA" id="ARBA00022777"/>
    </source>
</evidence>
<evidence type="ECO:0000259" key="9">
    <source>
        <dbReference type="PROSITE" id="PS50011"/>
    </source>
</evidence>
<dbReference type="Gene3D" id="3.30.200.20">
    <property type="entry name" value="Phosphorylase Kinase, domain 1"/>
    <property type="match status" value="1"/>
</dbReference>
<dbReference type="GO" id="GO:0005524">
    <property type="term" value="F:ATP binding"/>
    <property type="evidence" value="ECO:0007669"/>
    <property type="project" value="UniProtKB-UniRule"/>
</dbReference>
<feature type="binding site" evidence="7">
    <location>
        <position position="1386"/>
    </location>
    <ligand>
        <name>ATP</name>
        <dbReference type="ChEBI" id="CHEBI:30616"/>
    </ligand>
</feature>
<dbReference type="PROSITE" id="PS00107">
    <property type="entry name" value="PROTEIN_KINASE_ATP"/>
    <property type="match status" value="1"/>
</dbReference>
<evidence type="ECO:0000313" key="11">
    <source>
        <dbReference type="Proteomes" id="UP000005237"/>
    </source>
</evidence>
<dbReference type="Proteomes" id="UP000005237">
    <property type="component" value="Unassembled WGS sequence"/>
</dbReference>
<reference evidence="11" key="1">
    <citation type="submission" date="2010-08" db="EMBL/GenBank/DDBJ databases">
        <authorList>
            <consortium name="Caenorhabditis japonica Sequencing Consortium"/>
            <person name="Wilson R.K."/>
        </authorList>
    </citation>
    <scope>NUCLEOTIDE SEQUENCE [LARGE SCALE GENOMIC DNA]</scope>
    <source>
        <strain evidence="11">DF5081</strain>
    </source>
</reference>
<feature type="region of interest" description="Disordered" evidence="8">
    <location>
        <begin position="760"/>
        <end position="785"/>
    </location>
</feature>
<keyword evidence="1" id="KW-0723">Serine/threonine-protein kinase</keyword>
<dbReference type="Pfam" id="PF00069">
    <property type="entry name" value="Pkinase"/>
    <property type="match status" value="1"/>
</dbReference>
<evidence type="ECO:0000256" key="3">
    <source>
        <dbReference type="ARBA" id="ARBA00022741"/>
    </source>
</evidence>
<dbReference type="SMART" id="SM00220">
    <property type="entry name" value="S_TKc"/>
    <property type="match status" value="1"/>
</dbReference>
<dbReference type="GO" id="GO:0004674">
    <property type="term" value="F:protein serine/threonine kinase activity"/>
    <property type="evidence" value="ECO:0007669"/>
    <property type="project" value="UniProtKB-KW"/>
</dbReference>
<feature type="compositionally biased region" description="Polar residues" evidence="8">
    <location>
        <begin position="467"/>
        <end position="486"/>
    </location>
</feature>
<dbReference type="Gene3D" id="3.40.50.300">
    <property type="entry name" value="P-loop containing nucleotide triphosphate hydrolases"/>
    <property type="match status" value="1"/>
</dbReference>
<dbReference type="PROSITE" id="PS00108">
    <property type="entry name" value="PROTEIN_KINASE_ST"/>
    <property type="match status" value="1"/>
</dbReference>
<dbReference type="SMART" id="SM00382">
    <property type="entry name" value="AAA"/>
    <property type="match status" value="1"/>
</dbReference>
<keyword evidence="2" id="KW-0808">Transferase</keyword>
<organism evidence="10 11">
    <name type="scientific">Caenorhabditis japonica</name>
    <dbReference type="NCBI Taxonomy" id="281687"/>
    <lineage>
        <taxon>Eukaryota</taxon>
        <taxon>Metazoa</taxon>
        <taxon>Ecdysozoa</taxon>
        <taxon>Nematoda</taxon>
        <taxon>Chromadorea</taxon>
        <taxon>Rhabditida</taxon>
        <taxon>Rhabditina</taxon>
        <taxon>Rhabditomorpha</taxon>
        <taxon>Rhabditoidea</taxon>
        <taxon>Rhabditidae</taxon>
        <taxon>Peloderinae</taxon>
        <taxon>Caenorhabditis</taxon>
    </lineage>
</organism>
<evidence type="ECO:0000313" key="10">
    <source>
        <dbReference type="EnsemblMetazoa" id="CJA16617.1"/>
    </source>
</evidence>
<dbReference type="GO" id="GO:0016887">
    <property type="term" value="F:ATP hydrolysis activity"/>
    <property type="evidence" value="ECO:0007669"/>
    <property type="project" value="InterPro"/>
</dbReference>
<sequence length="1693" mass="185694">MVLRVLPKKIVESWIKTEIDKVDTSTIYIAGKANCPYPEHGIVEVRSHGRIEPDEQVQFFYLHRTALNLRKNNDGLNYALAHMFNSLQLESRYHCVDGSGSLEPYANIKISAVPEENVCTLRYSEVMMDKETLQWIEEFEMTSVLTKSLRTKLQGNPILLSVEGKEIDVALDEKTFRVKVVPSIKGLRKRVSENTCFLLDLTTNLIYKKIADGKQKLSEVDPIRRRKRKGEENNEAETKQDASAENFGLAQTEEFVQLGSHSNILSDLSKVCKSGKKHVLILGGSGSGKTTFIKKLARRLSYNSSVTFCKMVPCAFLKGRSADTIEKLLTETLSEMECKKPSCLFLDDFDIILPQVDQEQRHLAMEKVVSVFSQKLRTTDVSVILVAQRLASLNNDFVEQVMRARPIVSRKVELAPLDKVSMVRTRSRRVVKPINYCETKTRAKAPVRGFTDPTDVKAKRKPRKRTSNGNSAAKSVTNSASLSTVRSSRKTDSVSVNGNGSKRRKKASESSTRNGSLANHKNQPTTSSALPILDLPAANGIISKKLSSSAARSIAADANSNVDPSSSLNGSTHSVKPCTDLEQSGSEQQPKSARSDLIDLTISDEESVSETTEQTKNCARALFQPKESPTETVSETETSSKTVDVGAEKPKPEPAKKSPKLGQDDEPGCSSVATAADDEPGPAPPPLKRKASRDSVEFIKYVTKVAKLPQHPTVAYPKGFHHTHHRTPIPLLRPCVAVSTTTVDLSTSSPPLYSLTACSSPFSREPSTGSSTHHQHHTNPNSHFLSPLASRRHYISHRLPQRAVLSNAPSIQSAAIVFNTDQPPPPSPAPPPLLEMPLVKQSGAPQVNSLALRRLPLVVIPRKRKYKNYVSRRRNTQLLASLRRCVSDPNMYKSYNHWKGLSRPMTPIKSSAPTPKTVTPLPVPAVPSHQKLTPNPPATQNPVKLPSPHAVSEKPATTLKMGQSKVPISPKPIEDSTVHPITKQVSGKLTELKSKNGTPSNSTTASKIKAAPAPAPELNKKKTGELAVKASPFAPAIAPLRDGGAPAPALAPAPAPTQTSSSQPKPLLIKRNSIQKPPEPKKPAAASKLLVPAPTPASASAAASATASASGTGTRIPTDSVHKIEGIEFLAKNQDDGQVPTTSAGPKALRRAYGSKSGTTICAIGSPNVPSTSNVAQVEDDKRVIEKKLSLRKKKMSGETGGGNMLAGSKSGVDIGTNNNNLKEQTDEQRAKKTVNAVAAAFSTQGGAEEQAVVSGANPKDDRQSGQGGAPALLKPKSTSIQNLITQLQLPPSVSAKVDKIIACGDKARKPSRAGLQVSQARPKAQEPAPSNRKPPHQDDKDGHLIYSKGDHILDRFTIFETLGEGTFGKVVRVRDDHSDTYMALKIIKNVSKYRDAAKLEVKVLQKLAERDPEKKNWVIHMGAFFDYHGHICLLFDLMGPSIFDFLKGNHYKPYPLEHTLHIAWQLCNAVKFLHDNKLTHTDLKPENILFVDSRYATKMVDKKPTRVLINTHVRLIDFGSATFDTEHHSTIVSTRHYRAPEVILELGWSQPCDVWSIGCILYELYTGVTLFQTHENREHLAMMERVLGDIPQRMAKKTKTKFFVNGRLDWVTTSADAAYVRDNCKPLRRAMISTDPEHVELFELIENMLMFEPISRMDLKEAIEHRYFSRLAETLKKPSKIPAAPRCPINGE</sequence>
<feature type="region of interest" description="Disordered" evidence="8">
    <location>
        <begin position="929"/>
        <end position="1019"/>
    </location>
</feature>
<keyword evidence="5 7" id="KW-0067">ATP-binding</keyword>
<feature type="region of interest" description="Disordered" evidence="8">
    <location>
        <begin position="221"/>
        <end position="243"/>
    </location>
</feature>
<evidence type="ECO:0000256" key="8">
    <source>
        <dbReference type="SAM" id="MobiDB-lite"/>
    </source>
</evidence>
<proteinExistence type="inferred from homology"/>
<feature type="compositionally biased region" description="Polar residues" evidence="8">
    <location>
        <begin position="581"/>
        <end position="592"/>
    </location>
</feature>
<accession>A0A8R1I688</accession>
<dbReference type="EnsemblMetazoa" id="CJA16617.1">
    <property type="protein sequence ID" value="CJA16617.1"/>
    <property type="gene ID" value="WBGene00135823"/>
</dbReference>
<dbReference type="InterPro" id="IPR003593">
    <property type="entry name" value="AAA+_ATPase"/>
</dbReference>
<feature type="domain" description="Protein kinase" evidence="9">
    <location>
        <begin position="1357"/>
        <end position="1669"/>
    </location>
</feature>
<feature type="compositionally biased region" description="Polar residues" evidence="8">
    <location>
        <begin position="509"/>
        <end position="529"/>
    </location>
</feature>
<dbReference type="GO" id="GO:0005634">
    <property type="term" value="C:nucleus"/>
    <property type="evidence" value="ECO:0007669"/>
    <property type="project" value="TreeGrafter"/>
</dbReference>
<dbReference type="SUPFAM" id="SSF56112">
    <property type="entry name" value="Protein kinase-like (PK-like)"/>
    <property type="match status" value="1"/>
</dbReference>
<dbReference type="InterPro" id="IPR027417">
    <property type="entry name" value="P-loop_NTPase"/>
</dbReference>
<evidence type="ECO:0000256" key="1">
    <source>
        <dbReference type="ARBA" id="ARBA00022527"/>
    </source>
</evidence>
<dbReference type="InterPro" id="IPR003959">
    <property type="entry name" value="ATPase_AAA_core"/>
</dbReference>
<feature type="region of interest" description="Disordered" evidence="8">
    <location>
        <begin position="1308"/>
        <end position="1343"/>
    </location>
</feature>
<comment type="similarity">
    <text evidence="6">Belongs to the protein kinase superfamily. CMGC Ser/Thr protein kinase family. Lammer subfamily.</text>
</comment>
<reference evidence="10" key="2">
    <citation type="submission" date="2022-06" db="UniProtKB">
        <authorList>
            <consortium name="EnsemblMetazoa"/>
        </authorList>
    </citation>
    <scope>IDENTIFICATION</scope>
    <source>
        <strain evidence="10">DF5081</strain>
    </source>
</reference>
<evidence type="ECO:0000256" key="5">
    <source>
        <dbReference type="ARBA" id="ARBA00022840"/>
    </source>
</evidence>
<keyword evidence="11" id="KW-1185">Reference proteome</keyword>
<evidence type="ECO:0000256" key="7">
    <source>
        <dbReference type="PROSITE-ProRule" id="PRU10141"/>
    </source>
</evidence>
<keyword evidence="3 7" id="KW-0547">Nucleotide-binding</keyword>
<feature type="region of interest" description="Disordered" evidence="8">
    <location>
        <begin position="1194"/>
        <end position="1274"/>
    </location>
</feature>
<dbReference type="PANTHER" id="PTHR45646:SF11">
    <property type="entry name" value="SERINE_THREONINE-PROTEIN KINASE DOA"/>
    <property type="match status" value="1"/>
</dbReference>
<dbReference type="CDD" id="cd14134">
    <property type="entry name" value="PKc_CLK"/>
    <property type="match status" value="1"/>
</dbReference>
<feature type="region of interest" description="Disordered" evidence="8">
    <location>
        <begin position="1039"/>
        <end position="1066"/>
    </location>
</feature>
<feature type="compositionally biased region" description="Polar residues" evidence="8">
    <location>
        <begin position="561"/>
        <end position="574"/>
    </location>
</feature>
<dbReference type="InterPro" id="IPR000719">
    <property type="entry name" value="Prot_kinase_dom"/>
</dbReference>
<dbReference type="PROSITE" id="PS50011">
    <property type="entry name" value="PROTEIN_KINASE_DOM"/>
    <property type="match status" value="1"/>
</dbReference>
<dbReference type="InterPro" id="IPR051175">
    <property type="entry name" value="CLK_kinases"/>
</dbReference>
<evidence type="ECO:0000256" key="2">
    <source>
        <dbReference type="ARBA" id="ARBA00022679"/>
    </source>
</evidence>
<dbReference type="InterPro" id="IPR017441">
    <property type="entry name" value="Protein_kinase_ATP_BS"/>
</dbReference>
<feature type="compositionally biased region" description="Basic and acidic residues" evidence="8">
    <location>
        <begin position="646"/>
        <end position="656"/>
    </location>
</feature>
<name>A0A8R1I688_CAEJA</name>
<feature type="compositionally biased region" description="Low complexity" evidence="8">
    <location>
        <begin position="625"/>
        <end position="643"/>
    </location>
</feature>
<feature type="compositionally biased region" description="Basic and acidic residues" evidence="8">
    <location>
        <begin position="221"/>
        <end position="242"/>
    </location>
</feature>
<dbReference type="Gene3D" id="1.10.510.10">
    <property type="entry name" value="Transferase(Phosphotransferase) domain 1"/>
    <property type="match status" value="1"/>
</dbReference>
<feature type="compositionally biased region" description="Polar residues" evidence="8">
    <location>
        <begin position="995"/>
        <end position="1006"/>
    </location>
</feature>
<dbReference type="InterPro" id="IPR011009">
    <property type="entry name" value="Kinase-like_dom_sf"/>
</dbReference>
<feature type="region of interest" description="Disordered" evidence="8">
    <location>
        <begin position="445"/>
        <end position="530"/>
    </location>
</feature>
<keyword evidence="4" id="KW-0418">Kinase</keyword>
<dbReference type="SUPFAM" id="SSF52540">
    <property type="entry name" value="P-loop containing nucleoside triphosphate hydrolases"/>
    <property type="match status" value="1"/>
</dbReference>
<protein>
    <submittedName>
        <fullName evidence="10">Protein kinase domain-containing protein</fullName>
    </submittedName>
</protein>
<feature type="region of interest" description="Disordered" evidence="8">
    <location>
        <begin position="559"/>
        <end position="692"/>
    </location>
</feature>
<dbReference type="Pfam" id="PF00004">
    <property type="entry name" value="AAA"/>
    <property type="match status" value="1"/>
</dbReference>
<evidence type="ECO:0000256" key="6">
    <source>
        <dbReference type="ARBA" id="ARBA00037966"/>
    </source>
</evidence>
<dbReference type="PANTHER" id="PTHR45646">
    <property type="entry name" value="SERINE/THREONINE-PROTEIN KINASE DOA-RELATED"/>
    <property type="match status" value="1"/>
</dbReference>